<name>A0AA40AS90_9PEZI</name>
<dbReference type="AlphaFoldDB" id="A0AA40AS90"/>
<protein>
    <submittedName>
        <fullName evidence="1">Uncharacterized protein</fullName>
    </submittedName>
</protein>
<gene>
    <name evidence="1" type="ORF">B0H67DRAFT_483245</name>
</gene>
<accession>A0AA40AS90</accession>
<dbReference type="Proteomes" id="UP001172102">
    <property type="component" value="Unassembled WGS sequence"/>
</dbReference>
<feature type="non-terminal residue" evidence="1">
    <location>
        <position position="188"/>
    </location>
</feature>
<proteinExistence type="predicted"/>
<keyword evidence="2" id="KW-1185">Reference proteome</keyword>
<evidence type="ECO:0000313" key="1">
    <source>
        <dbReference type="EMBL" id="KAK0721075.1"/>
    </source>
</evidence>
<evidence type="ECO:0000313" key="2">
    <source>
        <dbReference type="Proteomes" id="UP001172102"/>
    </source>
</evidence>
<dbReference type="EMBL" id="JAUKUA010000003">
    <property type="protein sequence ID" value="KAK0721075.1"/>
    <property type="molecule type" value="Genomic_DNA"/>
</dbReference>
<sequence length="188" mass="20734">SDSDRDYGRAYGRAITQIPKQDFNNGLSNPLPDILEGLKTKVLPSHLHGHSLHSNNSSLALCHFATEFKRTDASFKQAVYQAAYDGAILVNTRDRALAQAGANVLDGAAMETAVLTCATDGKVAEVFAHHFQNGQYHQNLVARESLLSYPNRGRELIRNTQDYGRSKSYELATLLGADLDEQEVEEQK</sequence>
<comment type="caution">
    <text evidence="1">The sequence shown here is derived from an EMBL/GenBank/DDBJ whole genome shotgun (WGS) entry which is preliminary data.</text>
</comment>
<organism evidence="1 2">
    <name type="scientific">Lasiosphaeris hirsuta</name>
    <dbReference type="NCBI Taxonomy" id="260670"/>
    <lineage>
        <taxon>Eukaryota</taxon>
        <taxon>Fungi</taxon>
        <taxon>Dikarya</taxon>
        <taxon>Ascomycota</taxon>
        <taxon>Pezizomycotina</taxon>
        <taxon>Sordariomycetes</taxon>
        <taxon>Sordariomycetidae</taxon>
        <taxon>Sordariales</taxon>
        <taxon>Lasiosphaeriaceae</taxon>
        <taxon>Lasiosphaeris</taxon>
    </lineage>
</organism>
<reference evidence="1" key="1">
    <citation type="submission" date="2023-06" db="EMBL/GenBank/DDBJ databases">
        <title>Genome-scale phylogeny and comparative genomics of the fungal order Sordariales.</title>
        <authorList>
            <consortium name="Lawrence Berkeley National Laboratory"/>
            <person name="Hensen N."/>
            <person name="Bonometti L."/>
            <person name="Westerberg I."/>
            <person name="Brannstrom I.O."/>
            <person name="Guillou S."/>
            <person name="Cros-Aarteil S."/>
            <person name="Calhoun S."/>
            <person name="Haridas S."/>
            <person name="Kuo A."/>
            <person name="Mondo S."/>
            <person name="Pangilinan J."/>
            <person name="Riley R."/>
            <person name="Labutti K."/>
            <person name="Andreopoulos B."/>
            <person name="Lipzen A."/>
            <person name="Chen C."/>
            <person name="Yanf M."/>
            <person name="Daum C."/>
            <person name="Ng V."/>
            <person name="Clum A."/>
            <person name="Steindorff A."/>
            <person name="Ohm R."/>
            <person name="Martin F."/>
            <person name="Silar P."/>
            <person name="Natvig D."/>
            <person name="Lalanne C."/>
            <person name="Gautier V."/>
            <person name="Ament-Velasquez S.L."/>
            <person name="Kruys A."/>
            <person name="Hutchinson M.I."/>
            <person name="Powell A.J."/>
            <person name="Barry K."/>
            <person name="Miller A.N."/>
            <person name="Grigoriev I.V."/>
            <person name="Debuchy R."/>
            <person name="Gladieux P."/>
            <person name="Thoren M.H."/>
            <person name="Johannesson H."/>
        </authorList>
    </citation>
    <scope>NUCLEOTIDE SEQUENCE</scope>
    <source>
        <strain evidence="1">SMH4607-1</strain>
    </source>
</reference>